<evidence type="ECO:0000313" key="2">
    <source>
        <dbReference type="EMBL" id="RAI99370.1"/>
    </source>
</evidence>
<dbReference type="InterPro" id="IPR002591">
    <property type="entry name" value="Phosphodiest/P_Trfase"/>
</dbReference>
<keyword evidence="1" id="KW-0732">Signal</keyword>
<feature type="chain" id="PRO_5016264769" evidence="1">
    <location>
        <begin position="20"/>
        <end position="293"/>
    </location>
</feature>
<dbReference type="EMBL" id="QLLL01000010">
    <property type="protein sequence ID" value="RAI99370.1"/>
    <property type="molecule type" value="Genomic_DNA"/>
</dbReference>
<dbReference type="InterPro" id="IPR017850">
    <property type="entry name" value="Alkaline_phosphatase_core_sf"/>
</dbReference>
<evidence type="ECO:0000313" key="3">
    <source>
        <dbReference type="Proteomes" id="UP000249547"/>
    </source>
</evidence>
<dbReference type="Pfam" id="PF01663">
    <property type="entry name" value="Phosphodiest"/>
    <property type="match status" value="1"/>
</dbReference>
<dbReference type="AlphaFoldDB" id="A0A327Q4Q9"/>
<protein>
    <submittedName>
        <fullName evidence="2">Type I phosphodiesterase/nucleotide pyrophosphatase</fullName>
    </submittedName>
</protein>
<reference evidence="2 3" key="1">
    <citation type="submission" date="2018-06" db="EMBL/GenBank/DDBJ databases">
        <title>Genomic Encyclopedia of Archaeal and Bacterial Type Strains, Phase II (KMG-II): from individual species to whole genera.</title>
        <authorList>
            <person name="Goeker M."/>
        </authorList>
    </citation>
    <scope>NUCLEOTIDE SEQUENCE [LARGE SCALE GENOMIC DNA]</scope>
    <source>
        <strain evidence="2 3">DSM 23857</strain>
    </source>
</reference>
<gene>
    <name evidence="2" type="ORF">LX64_04501</name>
</gene>
<keyword evidence="3" id="KW-1185">Reference proteome</keyword>
<proteinExistence type="predicted"/>
<dbReference type="SUPFAM" id="SSF53649">
    <property type="entry name" value="Alkaline phosphatase-like"/>
    <property type="match status" value="1"/>
</dbReference>
<dbReference type="RefSeq" id="WP_111599896.1">
    <property type="nucleotide sequence ID" value="NZ_QLLL01000010.1"/>
</dbReference>
<evidence type="ECO:0000256" key="1">
    <source>
        <dbReference type="SAM" id="SignalP"/>
    </source>
</evidence>
<dbReference type="PANTHER" id="PTHR10151:SF120">
    <property type="entry name" value="BIS(5'-ADENOSYL)-TRIPHOSPHATASE"/>
    <property type="match status" value="1"/>
</dbReference>
<comment type="caution">
    <text evidence="2">The sequence shown here is derived from an EMBL/GenBank/DDBJ whole genome shotgun (WGS) entry which is preliminary data.</text>
</comment>
<dbReference type="CDD" id="cd00016">
    <property type="entry name" value="ALP_like"/>
    <property type="match status" value="1"/>
</dbReference>
<dbReference type="Gene3D" id="3.40.720.10">
    <property type="entry name" value="Alkaline Phosphatase, subunit A"/>
    <property type="match status" value="1"/>
</dbReference>
<dbReference type="OrthoDB" id="279982at2"/>
<organism evidence="2 3">
    <name type="scientific">Chitinophaga skermanii</name>
    <dbReference type="NCBI Taxonomy" id="331697"/>
    <lineage>
        <taxon>Bacteria</taxon>
        <taxon>Pseudomonadati</taxon>
        <taxon>Bacteroidota</taxon>
        <taxon>Chitinophagia</taxon>
        <taxon>Chitinophagales</taxon>
        <taxon>Chitinophagaceae</taxon>
        <taxon>Chitinophaga</taxon>
    </lineage>
</organism>
<dbReference type="GO" id="GO:0016787">
    <property type="term" value="F:hydrolase activity"/>
    <property type="evidence" value="ECO:0007669"/>
    <property type="project" value="UniProtKB-ARBA"/>
</dbReference>
<sequence>MKKLVIAAALLCCGLYTKAQVKGIKHVILIGMDGLGAYAIPESRVPNMQQMMQHGSWTLQARSVLPSSSAVNWASMVMGAGPEIHGYTEWNSQTPELPSRVLDKYGLFPSIYTLIREAKPAAEIGVIYTWEGIGALFPKAAVNKDQHCDNDSATTEAALAYMTAKKPDFLFIHFDEPDHTGHTTGHKNATYYEQVHRQDSLLGKLLEGIKAAGMWENSIVILTADHGGINKGHGGKTMQEMQIPWIMVGKGVLENHELKESIMTYDTAATIAYIFGLKIPQAWIGRTINAFKR</sequence>
<accession>A0A327Q4Q9</accession>
<dbReference type="PANTHER" id="PTHR10151">
    <property type="entry name" value="ECTONUCLEOTIDE PYROPHOSPHATASE/PHOSPHODIESTERASE"/>
    <property type="match status" value="1"/>
</dbReference>
<dbReference type="Proteomes" id="UP000249547">
    <property type="component" value="Unassembled WGS sequence"/>
</dbReference>
<name>A0A327Q4Q9_9BACT</name>
<feature type="signal peptide" evidence="1">
    <location>
        <begin position="1"/>
        <end position="19"/>
    </location>
</feature>